<protein>
    <submittedName>
        <fullName evidence="1">Uncharacterized protein</fullName>
    </submittedName>
</protein>
<evidence type="ECO:0000313" key="1">
    <source>
        <dbReference type="EMBL" id="SUA92010.1"/>
    </source>
</evidence>
<sequence>MHNYLMQMAAGNVALGHRYARHAPSRESSLCTRSQVSRRAYVCRAQRSARRSVRIRDNEVDFLSGPRVVHLSAYRRKRCPVGKRHLGMPDVGTGQRDRWQWLAARTLASSAKGHDELSGLRRRTVHARQPRDEMQVAFAKPIDPRHDGVDAARCACALARFRQSLALRLSAAKSPALCKRRNSSCNLTVRCKPADRLRRAQSRREARFSYSRNASASVCFVPGVILPTLMSCSVHVAHATASA</sequence>
<dbReference type="Proteomes" id="UP000254589">
    <property type="component" value="Unassembled WGS sequence"/>
</dbReference>
<dbReference type="EMBL" id="UGSJ01000001">
    <property type="protein sequence ID" value="SUA92010.1"/>
    <property type="molecule type" value="Genomic_DNA"/>
</dbReference>
<organism evidence="1 2">
    <name type="scientific">Pandoraea pulmonicola</name>
    <dbReference type="NCBI Taxonomy" id="93221"/>
    <lineage>
        <taxon>Bacteria</taxon>
        <taxon>Pseudomonadati</taxon>
        <taxon>Pseudomonadota</taxon>
        <taxon>Betaproteobacteria</taxon>
        <taxon>Burkholderiales</taxon>
        <taxon>Burkholderiaceae</taxon>
        <taxon>Pandoraea</taxon>
    </lineage>
</organism>
<name>A0AAJ4ZEQ6_PANPU</name>
<reference evidence="1 2" key="1">
    <citation type="submission" date="2018-06" db="EMBL/GenBank/DDBJ databases">
        <authorList>
            <consortium name="Pathogen Informatics"/>
            <person name="Doyle S."/>
        </authorList>
    </citation>
    <scope>NUCLEOTIDE SEQUENCE [LARGE SCALE GENOMIC DNA]</scope>
    <source>
        <strain evidence="1 2">NCTC13159</strain>
    </source>
</reference>
<proteinExistence type="predicted"/>
<dbReference type="AlphaFoldDB" id="A0AAJ4ZEQ6"/>
<comment type="caution">
    <text evidence="1">The sequence shown here is derived from an EMBL/GenBank/DDBJ whole genome shotgun (WGS) entry which is preliminary data.</text>
</comment>
<gene>
    <name evidence="1" type="ORF">NCTC13159_03531</name>
</gene>
<evidence type="ECO:0000313" key="2">
    <source>
        <dbReference type="Proteomes" id="UP000254589"/>
    </source>
</evidence>
<accession>A0AAJ4ZEQ6</accession>